<dbReference type="InterPro" id="IPR040976">
    <property type="entry name" value="Pkinase_fungal"/>
</dbReference>
<reference evidence="3" key="1">
    <citation type="submission" date="2020-11" db="EMBL/GenBank/DDBJ databases">
        <authorList>
            <consortium name="DOE Joint Genome Institute"/>
            <person name="Ahrendt S."/>
            <person name="Riley R."/>
            <person name="Andreopoulos W."/>
            <person name="Labutti K."/>
            <person name="Pangilinan J."/>
            <person name="Ruiz-Duenas F.J."/>
            <person name="Barrasa J.M."/>
            <person name="Sanchez-Garcia M."/>
            <person name="Camarero S."/>
            <person name="Miyauchi S."/>
            <person name="Serrano A."/>
            <person name="Linde D."/>
            <person name="Babiker R."/>
            <person name="Drula E."/>
            <person name="Ayuso-Fernandez I."/>
            <person name="Pacheco R."/>
            <person name="Padilla G."/>
            <person name="Ferreira P."/>
            <person name="Barriuso J."/>
            <person name="Kellner H."/>
            <person name="Castanera R."/>
            <person name="Alfaro M."/>
            <person name="Ramirez L."/>
            <person name="Pisabarro A.G."/>
            <person name="Kuo A."/>
            <person name="Tritt A."/>
            <person name="Lipzen A."/>
            <person name="He G."/>
            <person name="Yan M."/>
            <person name="Ng V."/>
            <person name="Cullen D."/>
            <person name="Martin F."/>
            <person name="Rosso M.-N."/>
            <person name="Henrissat B."/>
            <person name="Hibbett D."/>
            <person name="Martinez A.T."/>
            <person name="Grigoriev I.V."/>
        </authorList>
    </citation>
    <scope>NUCLEOTIDE SEQUENCE</scope>
    <source>
        <strain evidence="3">AH 40177</strain>
    </source>
</reference>
<gene>
    <name evidence="3" type="ORF">BDP27DRAFT_726280</name>
</gene>
<dbReference type="PANTHER" id="PTHR38248">
    <property type="entry name" value="FUNK1 6"/>
    <property type="match status" value="1"/>
</dbReference>
<evidence type="ECO:0000259" key="2">
    <source>
        <dbReference type="Pfam" id="PF17667"/>
    </source>
</evidence>
<proteinExistence type="predicted"/>
<keyword evidence="4" id="KW-1185">Reference proteome</keyword>
<accession>A0A9P5PU84</accession>
<evidence type="ECO:0000313" key="4">
    <source>
        <dbReference type="Proteomes" id="UP000772434"/>
    </source>
</evidence>
<dbReference type="Pfam" id="PF17667">
    <property type="entry name" value="Pkinase_fungal"/>
    <property type="match status" value="1"/>
</dbReference>
<protein>
    <recommendedName>
        <fullName evidence="2">Fungal-type protein kinase domain-containing protein</fullName>
    </recommendedName>
</protein>
<dbReference type="AlphaFoldDB" id="A0A9P5PU84"/>
<organism evidence="3 4">
    <name type="scientific">Rhodocollybia butyracea</name>
    <dbReference type="NCBI Taxonomy" id="206335"/>
    <lineage>
        <taxon>Eukaryota</taxon>
        <taxon>Fungi</taxon>
        <taxon>Dikarya</taxon>
        <taxon>Basidiomycota</taxon>
        <taxon>Agaricomycotina</taxon>
        <taxon>Agaricomycetes</taxon>
        <taxon>Agaricomycetidae</taxon>
        <taxon>Agaricales</taxon>
        <taxon>Marasmiineae</taxon>
        <taxon>Omphalotaceae</taxon>
        <taxon>Rhodocollybia</taxon>
    </lineage>
</organism>
<feature type="region of interest" description="Disordered" evidence="1">
    <location>
        <begin position="382"/>
        <end position="430"/>
    </location>
</feature>
<name>A0A9P5PU84_9AGAR</name>
<dbReference type="InterPro" id="IPR011009">
    <property type="entry name" value="Kinase-like_dom_sf"/>
</dbReference>
<dbReference type="Gene3D" id="1.10.510.10">
    <property type="entry name" value="Transferase(Phosphotransferase) domain 1"/>
    <property type="match status" value="1"/>
</dbReference>
<dbReference type="Proteomes" id="UP000772434">
    <property type="component" value="Unassembled WGS sequence"/>
</dbReference>
<dbReference type="EMBL" id="JADNRY010000051">
    <property type="protein sequence ID" value="KAF9069414.1"/>
    <property type="molecule type" value="Genomic_DNA"/>
</dbReference>
<evidence type="ECO:0000313" key="3">
    <source>
        <dbReference type="EMBL" id="KAF9069414.1"/>
    </source>
</evidence>
<evidence type="ECO:0000256" key="1">
    <source>
        <dbReference type="SAM" id="MobiDB-lite"/>
    </source>
</evidence>
<feature type="compositionally biased region" description="Low complexity" evidence="1">
    <location>
        <begin position="761"/>
        <end position="771"/>
    </location>
</feature>
<feature type="region of interest" description="Disordered" evidence="1">
    <location>
        <begin position="713"/>
        <end position="777"/>
    </location>
</feature>
<sequence>MIPEIPLNAYLQHISPPLPSSLELKLSKIMEVLETNGTVARNRWAAFAVDPIKARKKEAVVYKGLATIFNAVVSAAQDADHTLEQTFGFVVDPHATVISDRGSCSRPDAFQMLYSKFREAVRSDEQSAAFELPLPEPKGPHPIYDFCNPHEFKLNPRDTDKDVSQVVYDMDQILAYDPSRRFTFGTTIENRTMRLWFMSRATLLKTESFDFIKDRQRLVRFFLSLAFSSPTEMGWDPTITFSHLENGRRQYQIIVDGETYTTVSILSDSAADSPLGRGTRVWKVVDKDGNTRVLKDVWLDFDRQDEQEIRNAILDDVHELDKKKGTQYAEELEKRMLTILSSWRVTVDDDCKVMDDTLAVMLRGYNPVNVEIPMVDLITPRKPADAGQQSVGPEDQDQSTTTSSRTSRKSSHQESTIGPRRTLIRNTRNEADQRALADRRRYHYRVVFKECPTPLYDERSLDSILTAVVEVVKALFVIHSAGWVHRDISGGNVYSYGNGGLLGDFEYARHRNDTRIHNVRTGTPFFMAAEALSHGYLFNSAKLQASNLQAHSPFDFDATIKTRSNIIHRLDSASKDAPTFAYNPLHDLESVWWLIVYVLFFNDDVNSPSSKPEDRQNNMSRLFHGRMNDIQRFSFLKTNNQLRAAKSYLSSTFGPALTILEDLSSILTTAYEASEQNYPEIDSKYFLIHTPYINSLLDQSSRDPLEMIALQHVKQRPQDTHKASVANGTSTTSLTRKRISDSDEESSIKRSRTSQFLPQASTSQSTRVTRSSSKKIL</sequence>
<dbReference type="OrthoDB" id="312874at2759"/>
<feature type="domain" description="Fungal-type protein kinase" evidence="2">
    <location>
        <begin position="147"/>
        <end position="598"/>
    </location>
</feature>
<comment type="caution">
    <text evidence="3">The sequence shown here is derived from an EMBL/GenBank/DDBJ whole genome shotgun (WGS) entry which is preliminary data.</text>
</comment>
<dbReference type="SUPFAM" id="SSF56112">
    <property type="entry name" value="Protein kinase-like (PK-like)"/>
    <property type="match status" value="1"/>
</dbReference>
<dbReference type="PANTHER" id="PTHR38248:SF2">
    <property type="entry name" value="FUNK1 11"/>
    <property type="match status" value="1"/>
</dbReference>